<dbReference type="OrthoDB" id="8236316at2"/>
<dbReference type="EMBL" id="FNWO01000009">
    <property type="protein sequence ID" value="SEH43308.1"/>
    <property type="molecule type" value="Genomic_DNA"/>
</dbReference>
<dbReference type="InterPro" id="IPR036513">
    <property type="entry name" value="STAS_dom_sf"/>
</dbReference>
<sequence>MKITVDEKKGGTNVLLDGVLDFSASAEFKKLVQRLSSSRDKALSFDLARVSRIDSVGLGLLHIAREELSDECRRVRLLSPQGGVLRMLELTEACNDFDIVP</sequence>
<reference evidence="3" key="1">
    <citation type="submission" date="2016-10" db="EMBL/GenBank/DDBJ databases">
        <authorList>
            <person name="Varghese N."/>
            <person name="Submissions S."/>
        </authorList>
    </citation>
    <scope>NUCLEOTIDE SEQUENCE [LARGE SCALE GENOMIC DNA]</scope>
    <source>
        <strain evidence="3">DSM 13234</strain>
    </source>
</reference>
<evidence type="ECO:0000313" key="2">
    <source>
        <dbReference type="EMBL" id="SEH43308.1"/>
    </source>
</evidence>
<organism evidence="2 3">
    <name type="scientific">Magnetospirillum fulvum</name>
    <name type="common">Rhodospirillum fulvum</name>
    <dbReference type="NCBI Taxonomy" id="1082"/>
    <lineage>
        <taxon>Bacteria</taxon>
        <taxon>Pseudomonadati</taxon>
        <taxon>Pseudomonadota</taxon>
        <taxon>Alphaproteobacteria</taxon>
        <taxon>Rhodospirillales</taxon>
        <taxon>Rhodospirillaceae</taxon>
        <taxon>Magnetospirillum</taxon>
    </lineage>
</organism>
<dbReference type="Proteomes" id="UP000182983">
    <property type="component" value="Unassembled WGS sequence"/>
</dbReference>
<dbReference type="RefSeq" id="WP_074768795.1">
    <property type="nucleotide sequence ID" value="NZ_FNWO01000009.1"/>
</dbReference>
<dbReference type="AlphaFoldDB" id="A0A1H6I3Z9"/>
<protein>
    <submittedName>
        <fullName evidence="2">Anti-anti-sigma factor</fullName>
    </submittedName>
</protein>
<dbReference type="PROSITE" id="PS50801">
    <property type="entry name" value="STAS"/>
    <property type="match status" value="1"/>
</dbReference>
<dbReference type="CDD" id="cd07043">
    <property type="entry name" value="STAS_anti-anti-sigma_factors"/>
    <property type="match status" value="1"/>
</dbReference>
<dbReference type="Pfam" id="PF01740">
    <property type="entry name" value="STAS"/>
    <property type="match status" value="1"/>
</dbReference>
<feature type="domain" description="STAS" evidence="1">
    <location>
        <begin position="1"/>
        <end position="101"/>
    </location>
</feature>
<dbReference type="SUPFAM" id="SSF52091">
    <property type="entry name" value="SpoIIaa-like"/>
    <property type="match status" value="1"/>
</dbReference>
<dbReference type="Gene3D" id="3.30.750.24">
    <property type="entry name" value="STAS domain"/>
    <property type="match status" value="1"/>
</dbReference>
<name>A0A1H6I3Z9_MAGFU</name>
<accession>A0A1H6I3Z9</accession>
<keyword evidence="3" id="KW-1185">Reference proteome</keyword>
<evidence type="ECO:0000313" key="3">
    <source>
        <dbReference type="Proteomes" id="UP000182983"/>
    </source>
</evidence>
<gene>
    <name evidence="2" type="ORF">SAMN04244559_02277</name>
</gene>
<evidence type="ECO:0000259" key="1">
    <source>
        <dbReference type="PROSITE" id="PS50801"/>
    </source>
</evidence>
<dbReference type="InterPro" id="IPR002645">
    <property type="entry name" value="STAS_dom"/>
</dbReference>
<proteinExistence type="predicted"/>